<sequence>MAARQHGPSESNLNLTTVYFHLNTISTITTSRIFTRPRILTLEPVIRHPRNIAPNQRGNTSTPESTRRQQLHTDNTANLQTERDEEAYNTDKAAH</sequence>
<gene>
    <name evidence="2" type="ORF">Cob_v005469</name>
</gene>
<protein>
    <submittedName>
        <fullName evidence="2">Uncharacterized protein</fullName>
    </submittedName>
</protein>
<keyword evidence="3" id="KW-1185">Reference proteome</keyword>
<dbReference type="Proteomes" id="UP000014480">
    <property type="component" value="Unassembled WGS sequence"/>
</dbReference>
<accession>A0A484FSP6</accession>
<dbReference type="AlphaFoldDB" id="A0A484FSP6"/>
<evidence type="ECO:0000313" key="2">
    <source>
        <dbReference type="EMBL" id="TDZ21489.1"/>
    </source>
</evidence>
<comment type="caution">
    <text evidence="2">The sequence shown here is derived from an EMBL/GenBank/DDBJ whole genome shotgun (WGS) entry which is preliminary data.</text>
</comment>
<reference evidence="3" key="1">
    <citation type="journal article" date="2013" name="New Phytol.">
        <title>Comparative genomic and transcriptomic analyses reveal the hemibiotrophic stage shift of Colletotrichum fungi.</title>
        <authorList>
            <person name="Gan P."/>
            <person name="Ikeda K."/>
            <person name="Irieda H."/>
            <person name="Narusaka M."/>
            <person name="O'Connell R.J."/>
            <person name="Narusaka Y."/>
            <person name="Takano Y."/>
            <person name="Kubo Y."/>
            <person name="Shirasu K."/>
        </authorList>
    </citation>
    <scope>NUCLEOTIDE SEQUENCE [LARGE SCALE GENOMIC DNA]</scope>
    <source>
        <strain evidence="3">104-T / ATCC 96160 / CBS 514.97 / LARS 414 / MAFF 240422</strain>
    </source>
</reference>
<name>A0A484FSP6_COLOR</name>
<evidence type="ECO:0000313" key="3">
    <source>
        <dbReference type="Proteomes" id="UP000014480"/>
    </source>
</evidence>
<dbReference type="EMBL" id="AMCV02000014">
    <property type="protein sequence ID" value="TDZ21489.1"/>
    <property type="molecule type" value="Genomic_DNA"/>
</dbReference>
<reference evidence="3" key="2">
    <citation type="journal article" date="2019" name="Mol. Plant Microbe Interact.">
        <title>Genome sequence resources for four phytopathogenic fungi from the Colletotrichum orbiculare species complex.</title>
        <authorList>
            <person name="Gan P."/>
            <person name="Tsushima A."/>
            <person name="Narusaka M."/>
            <person name="Narusaka Y."/>
            <person name="Takano Y."/>
            <person name="Kubo Y."/>
            <person name="Shirasu K."/>
        </authorList>
    </citation>
    <scope>GENOME REANNOTATION</scope>
    <source>
        <strain evidence="3">104-T / ATCC 96160 / CBS 514.97 / LARS 414 / MAFF 240422</strain>
    </source>
</reference>
<proteinExistence type="predicted"/>
<evidence type="ECO:0000256" key="1">
    <source>
        <dbReference type="SAM" id="MobiDB-lite"/>
    </source>
</evidence>
<feature type="compositionally biased region" description="Polar residues" evidence="1">
    <location>
        <begin position="53"/>
        <end position="64"/>
    </location>
</feature>
<organism evidence="2 3">
    <name type="scientific">Colletotrichum orbiculare (strain 104-T / ATCC 96160 / CBS 514.97 / LARS 414 / MAFF 240422)</name>
    <name type="common">Cucumber anthracnose fungus</name>
    <name type="synonym">Colletotrichum lagenarium</name>
    <dbReference type="NCBI Taxonomy" id="1213857"/>
    <lineage>
        <taxon>Eukaryota</taxon>
        <taxon>Fungi</taxon>
        <taxon>Dikarya</taxon>
        <taxon>Ascomycota</taxon>
        <taxon>Pezizomycotina</taxon>
        <taxon>Sordariomycetes</taxon>
        <taxon>Hypocreomycetidae</taxon>
        <taxon>Glomerellales</taxon>
        <taxon>Glomerellaceae</taxon>
        <taxon>Colletotrichum</taxon>
        <taxon>Colletotrichum orbiculare species complex</taxon>
    </lineage>
</organism>
<feature type="region of interest" description="Disordered" evidence="1">
    <location>
        <begin position="47"/>
        <end position="95"/>
    </location>
</feature>